<comment type="similarity">
    <text evidence="2 10">Belongs to the ATG9 family.</text>
</comment>
<evidence type="ECO:0000256" key="3">
    <source>
        <dbReference type="ARBA" id="ARBA00018074"/>
    </source>
</evidence>
<dbReference type="GO" id="GO:0034045">
    <property type="term" value="C:phagophore assembly site membrane"/>
    <property type="evidence" value="ECO:0007669"/>
    <property type="project" value="UniProtKB-SubCell"/>
</dbReference>
<evidence type="ECO:0000256" key="6">
    <source>
        <dbReference type="ARBA" id="ARBA00022989"/>
    </source>
</evidence>
<keyword evidence="7 10" id="KW-0072">Autophagy</keyword>
<feature type="region of interest" description="Disordered" evidence="11">
    <location>
        <begin position="768"/>
        <end position="791"/>
    </location>
</feature>
<proteinExistence type="inferred from homology"/>
<evidence type="ECO:0000256" key="8">
    <source>
        <dbReference type="ARBA" id="ARBA00023055"/>
    </source>
</evidence>
<dbReference type="GO" id="GO:0061709">
    <property type="term" value="P:reticulophagy"/>
    <property type="evidence" value="ECO:0007669"/>
    <property type="project" value="TreeGrafter"/>
</dbReference>
<keyword evidence="6 10" id="KW-1133">Transmembrane helix</keyword>
<accession>A0A9D4V4E7</accession>
<feature type="transmembrane region" description="Helical" evidence="10">
    <location>
        <begin position="435"/>
        <end position="454"/>
    </location>
</feature>
<organism evidence="12 13">
    <name type="scientific">Adiantum capillus-veneris</name>
    <name type="common">Maidenhair fern</name>
    <dbReference type="NCBI Taxonomy" id="13818"/>
    <lineage>
        <taxon>Eukaryota</taxon>
        <taxon>Viridiplantae</taxon>
        <taxon>Streptophyta</taxon>
        <taxon>Embryophyta</taxon>
        <taxon>Tracheophyta</taxon>
        <taxon>Polypodiopsida</taxon>
        <taxon>Polypodiidae</taxon>
        <taxon>Polypodiales</taxon>
        <taxon>Pteridineae</taxon>
        <taxon>Pteridaceae</taxon>
        <taxon>Vittarioideae</taxon>
        <taxon>Adiantum</taxon>
    </lineage>
</organism>
<keyword evidence="8 10" id="KW-0445">Lipid transport</keyword>
<keyword evidence="4 10" id="KW-0813">Transport</keyword>
<dbReference type="AlphaFoldDB" id="A0A9D4V4E7"/>
<evidence type="ECO:0000256" key="10">
    <source>
        <dbReference type="RuleBase" id="RU364027"/>
    </source>
</evidence>
<feature type="transmembrane region" description="Helical" evidence="10">
    <location>
        <begin position="318"/>
        <end position="339"/>
    </location>
</feature>
<dbReference type="GO" id="GO:0006869">
    <property type="term" value="P:lipid transport"/>
    <property type="evidence" value="ECO:0007669"/>
    <property type="project" value="UniProtKB-KW"/>
</dbReference>
<evidence type="ECO:0000313" key="12">
    <source>
        <dbReference type="EMBL" id="KAI5078777.1"/>
    </source>
</evidence>
<feature type="region of interest" description="Disordered" evidence="11">
    <location>
        <begin position="874"/>
        <end position="894"/>
    </location>
</feature>
<dbReference type="GO" id="GO:0034727">
    <property type="term" value="P:piecemeal microautophagy of the nucleus"/>
    <property type="evidence" value="ECO:0007669"/>
    <property type="project" value="TreeGrafter"/>
</dbReference>
<dbReference type="OrthoDB" id="2020634at2759"/>
<dbReference type="GO" id="GO:0005776">
    <property type="term" value="C:autophagosome"/>
    <property type="evidence" value="ECO:0007669"/>
    <property type="project" value="TreeGrafter"/>
</dbReference>
<dbReference type="EMBL" id="JABFUD020000006">
    <property type="protein sequence ID" value="KAI5078777.1"/>
    <property type="molecule type" value="Genomic_DNA"/>
</dbReference>
<evidence type="ECO:0000256" key="5">
    <source>
        <dbReference type="ARBA" id="ARBA00022692"/>
    </source>
</evidence>
<evidence type="ECO:0000256" key="1">
    <source>
        <dbReference type="ARBA" id="ARBA00004511"/>
    </source>
</evidence>
<dbReference type="PANTHER" id="PTHR13038">
    <property type="entry name" value="APG9 AUTOPHAGY 9"/>
    <property type="match status" value="1"/>
</dbReference>
<dbReference type="Pfam" id="PF04109">
    <property type="entry name" value="ATG9"/>
    <property type="match status" value="1"/>
</dbReference>
<protein>
    <recommendedName>
        <fullName evidence="3 10">Autophagy-related protein 9</fullName>
    </recommendedName>
</protein>
<dbReference type="PANTHER" id="PTHR13038:SF10">
    <property type="entry name" value="AUTOPHAGY-RELATED PROTEIN 9"/>
    <property type="match status" value="1"/>
</dbReference>
<feature type="region of interest" description="Disordered" evidence="11">
    <location>
        <begin position="817"/>
        <end position="854"/>
    </location>
</feature>
<feature type="transmembrane region" description="Helical" evidence="10">
    <location>
        <begin position="153"/>
        <end position="173"/>
    </location>
</feature>
<evidence type="ECO:0000256" key="2">
    <source>
        <dbReference type="ARBA" id="ARBA00006185"/>
    </source>
</evidence>
<feature type="compositionally biased region" description="Polar residues" evidence="11">
    <location>
        <begin position="885"/>
        <end position="894"/>
    </location>
</feature>
<keyword evidence="13" id="KW-1185">Reference proteome</keyword>
<comment type="caution">
    <text evidence="12">The sequence shown here is derived from an EMBL/GenBank/DDBJ whole genome shotgun (WGS) entry which is preliminary data.</text>
</comment>
<evidence type="ECO:0000256" key="9">
    <source>
        <dbReference type="ARBA" id="ARBA00023136"/>
    </source>
</evidence>
<dbReference type="Proteomes" id="UP000886520">
    <property type="component" value="Chromosome 6"/>
</dbReference>
<feature type="transmembrane region" description="Helical" evidence="10">
    <location>
        <begin position="88"/>
        <end position="116"/>
    </location>
</feature>
<gene>
    <name evidence="12" type="ORF">GOP47_0006448</name>
</gene>
<dbReference type="InterPro" id="IPR007241">
    <property type="entry name" value="Autophagy-rel_prot_9"/>
</dbReference>
<comment type="function">
    <text evidence="10">Phospholipid scramblase involved in autophagy. Cycles between the preautophagosomal structure/phagophore assembly site (PAS) and the cytoplasmic vesicle pool and supplies membrane for the growing autophagosome. Lipid scramblase activity plays a key role in preautophagosomal structure/phagophore assembly by distributing the phospholipids that arrive through ATG2 from the cytoplasmic to the luminal leaflet of the bilayer, thereby driving autophagosomal membrane expansion.</text>
</comment>
<evidence type="ECO:0000313" key="13">
    <source>
        <dbReference type="Proteomes" id="UP000886520"/>
    </source>
</evidence>
<keyword evidence="5 10" id="KW-0812">Transmembrane</keyword>
<reference evidence="12" key="1">
    <citation type="submission" date="2021-01" db="EMBL/GenBank/DDBJ databases">
        <title>Adiantum capillus-veneris genome.</title>
        <authorList>
            <person name="Fang Y."/>
            <person name="Liao Q."/>
        </authorList>
    </citation>
    <scope>NUCLEOTIDE SEQUENCE</scope>
    <source>
        <strain evidence="12">H3</strain>
        <tissue evidence="12">Leaf</tissue>
    </source>
</reference>
<keyword evidence="9 10" id="KW-0472">Membrane</keyword>
<comment type="subcellular location">
    <subcellularLocation>
        <location evidence="1 10">Preautophagosomal structure membrane</location>
        <topology evidence="1 10">Multi-pass membrane protein</topology>
    </subcellularLocation>
</comment>
<feature type="transmembrane region" description="Helical" evidence="10">
    <location>
        <begin position="401"/>
        <end position="423"/>
    </location>
</feature>
<name>A0A9D4V4E7_ADICA</name>
<evidence type="ECO:0000256" key="4">
    <source>
        <dbReference type="ARBA" id="ARBA00022448"/>
    </source>
</evidence>
<dbReference type="GO" id="GO:0034497">
    <property type="term" value="P:protein localization to phagophore assembly site"/>
    <property type="evidence" value="ECO:0007669"/>
    <property type="project" value="TreeGrafter"/>
</dbReference>
<sequence length="894" mass="103485">MYSDFSHQRNDENRAAKRPWNMLHNQVSTGRGRSDIEVELSDYHRLSSGEEQLSPWNLLQGERTKPEVITDLDIFFGRLYKYYCGKGLWCIVTQWVIELLSLGFTICFSGFFLLIVDWQVLHTCGVHAVEPCDLLREAVKEHPLDPLTFSKGIVVTYLILFSLYWCFCFLRFVTQLREVLKVRGFYRHRLQISDGELQTLSWSALLDKIVKFQEHQRLCVVRELSAHDVVMRIMRRDNYLIGMVNKGVFAVPLPAWVPGLGPVASYDRGGNKRRLLLTKTLEWSLNWCVLQLMFDRSFLVQKEFINNPRGLRRRMKTVGLAMLLLSPFLVIFMFVYFFLRHAEEFYHHPSSATSRRWSNLARWIFREFNEMDHLFSQRLNSSHKHAVEYMKQFPSMMLSQIAKFVSFVAGGFAATLLIIAFLDESILEAHLFGRNLLWFAAVFGTITAISRSAVIEEFQVFEPERYLRLVSCFTHYMPKHWRGAENKDIVRAEFESLFQYTGITLLEELISIFVTPYVLLFSLPKYVEDILQFIRDFTVHIDGVGHVCSLSVFDFEHHGNQNYGSPFHTHKAMRSCQGKMEKSFLNFRSRYPHWVPDFNGKRFLSILADFQVRSNDERGYSIQSNNIRSLLMQPGYGFKWPLSCSNSAQEQFQSADLRGDLLFWANNLPPDQLYWLVDQYYTSHSCHLTLGRTATDVEEGNVVDSNEPLYHNNLARSSTSRSMAHVPEDIMDEENVEPRKSEFDSSHQHHLDLGRRVAGVVSSSPIYDLPQDTYGGEISSEPSEQPEDVVSGLNSVHHRQVDTSQWWLQQGRPSALTQGSFLEPPSFGAGHFAESSSESSHESDEDQERAWDLMHSRRNHASSFLEEKASDFDLPFGDVYDHTPRSQQNSQLQG</sequence>
<dbReference type="GO" id="GO:0000422">
    <property type="term" value="P:autophagy of mitochondrion"/>
    <property type="evidence" value="ECO:0007669"/>
    <property type="project" value="TreeGrafter"/>
</dbReference>
<evidence type="ECO:0000256" key="11">
    <source>
        <dbReference type="SAM" id="MobiDB-lite"/>
    </source>
</evidence>
<evidence type="ECO:0000256" key="7">
    <source>
        <dbReference type="ARBA" id="ARBA00023006"/>
    </source>
</evidence>